<dbReference type="RefSeq" id="WP_167126445.1">
    <property type="nucleotide sequence ID" value="NZ_JAAQQR010000004.1"/>
</dbReference>
<dbReference type="PANTHER" id="PTHR44591">
    <property type="entry name" value="STRESS RESPONSE REGULATOR PROTEIN 1"/>
    <property type="match status" value="1"/>
</dbReference>
<organism evidence="4 5">
    <name type="scientific">Luteibacter jiangsuensis</name>
    <dbReference type="NCBI Taxonomy" id="637577"/>
    <lineage>
        <taxon>Bacteria</taxon>
        <taxon>Pseudomonadati</taxon>
        <taxon>Pseudomonadota</taxon>
        <taxon>Gammaproteobacteria</taxon>
        <taxon>Lysobacterales</taxon>
        <taxon>Rhodanobacteraceae</taxon>
        <taxon>Luteibacter</taxon>
    </lineage>
</organism>
<comment type="caution">
    <text evidence="4">The sequence shown here is derived from an EMBL/GenBank/DDBJ whole genome shotgun (WGS) entry which is preliminary data.</text>
</comment>
<keyword evidence="5" id="KW-1185">Reference proteome</keyword>
<protein>
    <submittedName>
        <fullName evidence="4">Response regulator</fullName>
    </submittedName>
</protein>
<feature type="domain" description="Response regulatory" evidence="3">
    <location>
        <begin position="8"/>
        <end position="116"/>
    </location>
</feature>
<dbReference type="SMART" id="SM00448">
    <property type="entry name" value="REC"/>
    <property type="match status" value="1"/>
</dbReference>
<reference evidence="4 5" key="1">
    <citation type="journal article" date="2011" name="Curr. Microbiol.">
        <title>Luteibacter jiangsuensis sp. nov.: a methamidophos-degrading bacterium isolated from a methamidophos-manufacturing factory.</title>
        <authorList>
            <person name="Wang L."/>
            <person name="Wang G.L."/>
            <person name="Li S.P."/>
            <person name="Jiang J.D."/>
        </authorList>
    </citation>
    <scope>NUCLEOTIDE SEQUENCE [LARGE SCALE GENOMIC DNA]</scope>
    <source>
        <strain evidence="4 5">CGMCC 1.10133</strain>
    </source>
</reference>
<dbReference type="Proteomes" id="UP001429601">
    <property type="component" value="Unassembled WGS sequence"/>
</dbReference>
<dbReference type="Gene3D" id="3.40.50.2300">
    <property type="match status" value="1"/>
</dbReference>
<dbReference type="InterPro" id="IPR001789">
    <property type="entry name" value="Sig_transdc_resp-reg_receiver"/>
</dbReference>
<feature type="modified residue" description="4-aspartylphosphate" evidence="2">
    <location>
        <position position="57"/>
    </location>
</feature>
<dbReference type="InterPro" id="IPR011006">
    <property type="entry name" value="CheY-like_superfamily"/>
</dbReference>
<dbReference type="InterPro" id="IPR050595">
    <property type="entry name" value="Bact_response_regulator"/>
</dbReference>
<sequence>MAIERPLVVLLVEDDDAIREITSMILEGAGHEVHAVPNGDAAEKWLETGKADVLFTDVRMPGRVTGEVLAQRHADMPVLVTSGEAREQHGWLKEGMGYLPKPYDRRALLAALEQVAA</sequence>
<dbReference type="PROSITE" id="PS50110">
    <property type="entry name" value="RESPONSE_REGULATORY"/>
    <property type="match status" value="1"/>
</dbReference>
<dbReference type="SUPFAM" id="SSF52172">
    <property type="entry name" value="CheY-like"/>
    <property type="match status" value="1"/>
</dbReference>
<dbReference type="PANTHER" id="PTHR44591:SF21">
    <property type="entry name" value="TWO-COMPONENT RESPONSE REGULATOR"/>
    <property type="match status" value="1"/>
</dbReference>
<keyword evidence="1 2" id="KW-0597">Phosphoprotein</keyword>
<evidence type="ECO:0000313" key="4">
    <source>
        <dbReference type="EMBL" id="NID05613.1"/>
    </source>
</evidence>
<dbReference type="Pfam" id="PF00072">
    <property type="entry name" value="Response_reg"/>
    <property type="match status" value="1"/>
</dbReference>
<gene>
    <name evidence="4" type="ORF">HBF26_12000</name>
</gene>
<proteinExistence type="predicted"/>
<evidence type="ECO:0000313" key="5">
    <source>
        <dbReference type="Proteomes" id="UP001429601"/>
    </source>
</evidence>
<evidence type="ECO:0000259" key="3">
    <source>
        <dbReference type="PROSITE" id="PS50110"/>
    </source>
</evidence>
<evidence type="ECO:0000256" key="2">
    <source>
        <dbReference type="PROSITE-ProRule" id="PRU00169"/>
    </source>
</evidence>
<accession>A0ABX0Q5I9</accession>
<name>A0ABX0Q5I9_9GAMM</name>
<dbReference type="EMBL" id="JAAQQR010000004">
    <property type="protein sequence ID" value="NID05613.1"/>
    <property type="molecule type" value="Genomic_DNA"/>
</dbReference>
<evidence type="ECO:0000256" key="1">
    <source>
        <dbReference type="ARBA" id="ARBA00022553"/>
    </source>
</evidence>